<dbReference type="EMBL" id="DS999415">
    <property type="protein sequence ID" value="EED87084.1"/>
    <property type="molecule type" value="Genomic_DNA"/>
</dbReference>
<dbReference type="PROSITE" id="PS50089">
    <property type="entry name" value="ZF_RING_2"/>
    <property type="match status" value="1"/>
</dbReference>
<reference evidence="3 4" key="1">
    <citation type="journal article" date="2004" name="Science">
        <title>The genome of the diatom Thalassiosira pseudonana: ecology, evolution, and metabolism.</title>
        <authorList>
            <person name="Armbrust E.V."/>
            <person name="Berges J.A."/>
            <person name="Bowler C."/>
            <person name="Green B.R."/>
            <person name="Martinez D."/>
            <person name="Putnam N.H."/>
            <person name="Zhou S."/>
            <person name="Allen A.E."/>
            <person name="Apt K.E."/>
            <person name="Bechner M."/>
            <person name="Brzezinski M.A."/>
            <person name="Chaal B.K."/>
            <person name="Chiovitti A."/>
            <person name="Davis A.K."/>
            <person name="Demarest M.S."/>
            <person name="Detter J.C."/>
            <person name="Glavina T."/>
            <person name="Goodstein D."/>
            <person name="Hadi M.Z."/>
            <person name="Hellsten U."/>
            <person name="Hildebrand M."/>
            <person name="Jenkins B.D."/>
            <person name="Jurka J."/>
            <person name="Kapitonov V.V."/>
            <person name="Kroger N."/>
            <person name="Lau W.W."/>
            <person name="Lane T.W."/>
            <person name="Larimer F.W."/>
            <person name="Lippmeier J.C."/>
            <person name="Lucas S."/>
            <person name="Medina M."/>
            <person name="Montsant A."/>
            <person name="Obornik M."/>
            <person name="Parker M.S."/>
            <person name="Palenik B."/>
            <person name="Pazour G.J."/>
            <person name="Richardson P.M."/>
            <person name="Rynearson T.A."/>
            <person name="Saito M.A."/>
            <person name="Schwartz D.C."/>
            <person name="Thamatrakoln K."/>
            <person name="Valentin K."/>
            <person name="Vardi A."/>
            <person name="Wilkerson F.P."/>
            <person name="Rokhsar D.S."/>
        </authorList>
    </citation>
    <scope>NUCLEOTIDE SEQUENCE [LARGE SCALE GENOMIC DNA]</scope>
    <source>
        <strain evidence="3 4">CCMP1335</strain>
    </source>
</reference>
<dbReference type="Proteomes" id="UP000001449">
    <property type="component" value="Chromosome 11"/>
</dbReference>
<dbReference type="GO" id="GO:0008270">
    <property type="term" value="F:zinc ion binding"/>
    <property type="evidence" value="ECO:0007669"/>
    <property type="project" value="UniProtKB-KW"/>
</dbReference>
<keyword evidence="1" id="KW-0479">Metal-binding</keyword>
<dbReference type="AlphaFoldDB" id="B8LBP5"/>
<dbReference type="InParanoid" id="B8LBP5"/>
<protein>
    <recommendedName>
        <fullName evidence="2">RING-type domain-containing protein</fullName>
    </recommendedName>
</protein>
<evidence type="ECO:0000259" key="2">
    <source>
        <dbReference type="PROSITE" id="PS50089"/>
    </source>
</evidence>
<dbReference type="SUPFAM" id="SSF57850">
    <property type="entry name" value="RING/U-box"/>
    <property type="match status" value="1"/>
</dbReference>
<evidence type="ECO:0000313" key="3">
    <source>
        <dbReference type="EMBL" id="EED87084.1"/>
    </source>
</evidence>
<dbReference type="InterPro" id="IPR013083">
    <property type="entry name" value="Znf_RING/FYVE/PHD"/>
</dbReference>
<keyword evidence="1" id="KW-0863">Zinc-finger</keyword>
<sequence>MPPNNNGQQYEDTDCPICTSSLATYDHSHPIQCTSQHCHFNFCLTCIESLIKSTKDESNEASDGNVFRVFLHCPNCRSNLGPSIRDTVLLRKVDKYRVLKHLDDGDCAVVRDEELSASELRFKYALEKDVDVASAIEAAGAREDEFFGKGIEMDVDAFDLGVALSRSLSGSFGRKESLWSFDDEEGFEADEDGVPRSFIFRHHSMHKISFEKEHNQDATLVETDKTLLCGLEAFMTEQEQQFVTYLLTSGDTTKLAAATEMMHHVSSLSRQGIFPNMKRQKSSFEGSQIRRSMMESIREVIREGNEERRKDEEKGARYAVGVAAKQLGGHIGAIAGERREQKLQNDLELRKQMEYLALHPLPLRMPKYAELYASSSDSFALTFLDDEWDGTVLDAFTKITVNKSLLGKVTIKKQHADSRGIRNIIDACSVKKNGKGVVDTPTQRVIVASIGREGGQQGIVKGDVVTHFSGEEFVGTAGELIALIESINDGELLTFAFNADKACAEALRRRSILSKE</sequence>
<accession>B8LBP5</accession>
<dbReference type="eggNOG" id="ENOG502R46A">
    <property type="taxonomic scope" value="Eukaryota"/>
</dbReference>
<gene>
    <name evidence="3" type="ORF">THAPSDRAFT_8669</name>
</gene>
<keyword evidence="4" id="KW-1185">Reference proteome</keyword>
<evidence type="ECO:0000256" key="1">
    <source>
        <dbReference type="PROSITE-ProRule" id="PRU00175"/>
    </source>
</evidence>
<dbReference type="GeneID" id="7444535"/>
<name>B8LBP5_THAPS</name>
<evidence type="ECO:0000313" key="4">
    <source>
        <dbReference type="Proteomes" id="UP000001449"/>
    </source>
</evidence>
<dbReference type="OMA" id="PLRMPKY"/>
<feature type="domain" description="RING-type" evidence="2">
    <location>
        <begin position="15"/>
        <end position="77"/>
    </location>
</feature>
<organism evidence="3 4">
    <name type="scientific">Thalassiosira pseudonana</name>
    <name type="common">Marine diatom</name>
    <name type="synonym">Cyclotella nana</name>
    <dbReference type="NCBI Taxonomy" id="35128"/>
    <lineage>
        <taxon>Eukaryota</taxon>
        <taxon>Sar</taxon>
        <taxon>Stramenopiles</taxon>
        <taxon>Ochrophyta</taxon>
        <taxon>Bacillariophyta</taxon>
        <taxon>Coscinodiscophyceae</taxon>
        <taxon>Thalassiosirophycidae</taxon>
        <taxon>Thalassiosirales</taxon>
        <taxon>Thalassiosiraceae</taxon>
        <taxon>Thalassiosira</taxon>
    </lineage>
</organism>
<dbReference type="KEGG" id="tps:THAPSDRAFT_8669"/>
<keyword evidence="1" id="KW-0862">Zinc</keyword>
<dbReference type="Gene3D" id="3.30.40.10">
    <property type="entry name" value="Zinc/RING finger domain, C3HC4 (zinc finger)"/>
    <property type="match status" value="1"/>
</dbReference>
<proteinExistence type="predicted"/>
<dbReference type="PaxDb" id="35128-Thaps8669"/>
<reference evidence="3 4" key="2">
    <citation type="journal article" date="2008" name="Nature">
        <title>The Phaeodactylum genome reveals the evolutionary history of diatom genomes.</title>
        <authorList>
            <person name="Bowler C."/>
            <person name="Allen A.E."/>
            <person name="Badger J.H."/>
            <person name="Grimwood J."/>
            <person name="Jabbari K."/>
            <person name="Kuo A."/>
            <person name="Maheswari U."/>
            <person name="Martens C."/>
            <person name="Maumus F."/>
            <person name="Otillar R.P."/>
            <person name="Rayko E."/>
            <person name="Salamov A."/>
            <person name="Vandepoele K."/>
            <person name="Beszteri B."/>
            <person name="Gruber A."/>
            <person name="Heijde M."/>
            <person name="Katinka M."/>
            <person name="Mock T."/>
            <person name="Valentin K."/>
            <person name="Verret F."/>
            <person name="Berges J.A."/>
            <person name="Brownlee C."/>
            <person name="Cadoret J.P."/>
            <person name="Chiovitti A."/>
            <person name="Choi C.J."/>
            <person name="Coesel S."/>
            <person name="De Martino A."/>
            <person name="Detter J.C."/>
            <person name="Durkin C."/>
            <person name="Falciatore A."/>
            <person name="Fournet J."/>
            <person name="Haruta M."/>
            <person name="Huysman M.J."/>
            <person name="Jenkins B.D."/>
            <person name="Jiroutova K."/>
            <person name="Jorgensen R.E."/>
            <person name="Joubert Y."/>
            <person name="Kaplan A."/>
            <person name="Kroger N."/>
            <person name="Kroth P.G."/>
            <person name="La Roche J."/>
            <person name="Lindquist E."/>
            <person name="Lommer M."/>
            <person name="Martin-Jezequel V."/>
            <person name="Lopez P.J."/>
            <person name="Lucas S."/>
            <person name="Mangogna M."/>
            <person name="McGinnis K."/>
            <person name="Medlin L.K."/>
            <person name="Montsant A."/>
            <person name="Oudot-Le Secq M.P."/>
            <person name="Napoli C."/>
            <person name="Obornik M."/>
            <person name="Parker M.S."/>
            <person name="Petit J.L."/>
            <person name="Porcel B.M."/>
            <person name="Poulsen N."/>
            <person name="Robison M."/>
            <person name="Rychlewski L."/>
            <person name="Rynearson T.A."/>
            <person name="Schmutz J."/>
            <person name="Shapiro H."/>
            <person name="Siaut M."/>
            <person name="Stanley M."/>
            <person name="Sussman M.R."/>
            <person name="Taylor A.R."/>
            <person name="Vardi A."/>
            <person name="von Dassow P."/>
            <person name="Vyverman W."/>
            <person name="Willis A."/>
            <person name="Wyrwicz L.S."/>
            <person name="Rokhsar D.S."/>
            <person name="Weissenbach J."/>
            <person name="Armbrust E.V."/>
            <person name="Green B.R."/>
            <person name="Van de Peer Y."/>
            <person name="Grigoriev I.V."/>
        </authorList>
    </citation>
    <scope>NUCLEOTIDE SEQUENCE [LARGE SCALE GENOMIC DNA]</scope>
    <source>
        <strain evidence="3 4">CCMP1335</strain>
    </source>
</reference>
<dbReference type="HOGENOM" id="CLU_564433_0_0_1"/>
<dbReference type="RefSeq" id="XP_002296388.1">
    <property type="nucleotide sequence ID" value="XM_002296352.1"/>
</dbReference>
<dbReference type="InterPro" id="IPR001841">
    <property type="entry name" value="Znf_RING"/>
</dbReference>